<name>A0A422NTY5_TRYRA</name>
<keyword evidence="3" id="KW-1185">Reference proteome</keyword>
<sequence length="160" mass="18058">MERVTCVLNEASEKTRNAAEAVVEGVKESGAKVNAKVKELMDVEKDKVALKSGTEKVKKFLRLEALKDYAGRVFNWTKQAAGKKVEDKAEPPVRPADVRKATVTPKQRVENLAPRKWYVAEGIALLVAVGVFGCVLYMRRQRKRVKKDDDEKTREPKIFD</sequence>
<protein>
    <recommendedName>
        <fullName evidence="4">Transmembrane protein</fullName>
    </recommendedName>
</protein>
<keyword evidence="1" id="KW-0812">Transmembrane</keyword>
<reference evidence="2 3" key="1">
    <citation type="journal article" date="2018" name="BMC Genomics">
        <title>Genomic comparison of Trypanosoma conorhini and Trypanosoma rangeli to Trypanosoma cruzi strains of high and low virulence.</title>
        <authorList>
            <person name="Bradwell K.R."/>
            <person name="Koparde V.N."/>
            <person name="Matveyev A.V."/>
            <person name="Serrano M.G."/>
            <person name="Alves J.M."/>
            <person name="Parikh H."/>
            <person name="Huang B."/>
            <person name="Lee V."/>
            <person name="Espinosa-Alvarez O."/>
            <person name="Ortiz P.A."/>
            <person name="Costa-Martins A.G."/>
            <person name="Teixeira M.M."/>
            <person name="Buck G.A."/>
        </authorList>
    </citation>
    <scope>NUCLEOTIDE SEQUENCE [LARGE SCALE GENOMIC DNA]</scope>
    <source>
        <strain evidence="2 3">AM80</strain>
    </source>
</reference>
<evidence type="ECO:0000313" key="3">
    <source>
        <dbReference type="Proteomes" id="UP000283634"/>
    </source>
</evidence>
<evidence type="ECO:0000313" key="2">
    <source>
        <dbReference type="EMBL" id="RNF08917.1"/>
    </source>
</evidence>
<evidence type="ECO:0000256" key="1">
    <source>
        <dbReference type="SAM" id="Phobius"/>
    </source>
</evidence>
<dbReference type="AlphaFoldDB" id="A0A422NTY5"/>
<dbReference type="Proteomes" id="UP000283634">
    <property type="component" value="Unassembled WGS sequence"/>
</dbReference>
<keyword evidence="1" id="KW-0472">Membrane</keyword>
<evidence type="ECO:0008006" key="4">
    <source>
        <dbReference type="Google" id="ProtNLM"/>
    </source>
</evidence>
<dbReference type="OrthoDB" id="10572834at2759"/>
<proteinExistence type="predicted"/>
<dbReference type="RefSeq" id="XP_029240679.1">
    <property type="nucleotide sequence ID" value="XM_029379465.1"/>
</dbReference>
<dbReference type="GeneID" id="40326396"/>
<accession>A0A422NTY5</accession>
<gene>
    <name evidence="2" type="ORF">TraAM80_02463</name>
</gene>
<keyword evidence="1" id="KW-1133">Transmembrane helix</keyword>
<comment type="caution">
    <text evidence="2">The sequence shown here is derived from an EMBL/GenBank/DDBJ whole genome shotgun (WGS) entry which is preliminary data.</text>
</comment>
<feature type="transmembrane region" description="Helical" evidence="1">
    <location>
        <begin position="117"/>
        <end position="138"/>
    </location>
</feature>
<dbReference type="EMBL" id="MKGL01000057">
    <property type="protein sequence ID" value="RNF08917.1"/>
    <property type="molecule type" value="Genomic_DNA"/>
</dbReference>
<organism evidence="2 3">
    <name type="scientific">Trypanosoma rangeli</name>
    <dbReference type="NCBI Taxonomy" id="5698"/>
    <lineage>
        <taxon>Eukaryota</taxon>
        <taxon>Discoba</taxon>
        <taxon>Euglenozoa</taxon>
        <taxon>Kinetoplastea</taxon>
        <taxon>Metakinetoplastina</taxon>
        <taxon>Trypanosomatida</taxon>
        <taxon>Trypanosomatidae</taxon>
        <taxon>Trypanosoma</taxon>
        <taxon>Herpetosoma</taxon>
    </lineage>
</organism>